<evidence type="ECO:0000256" key="1">
    <source>
        <dbReference type="SAM" id="MobiDB-lite"/>
    </source>
</evidence>
<dbReference type="EMBL" id="KQ964247">
    <property type="protein sequence ID" value="KXJ94789.1"/>
    <property type="molecule type" value="Genomic_DNA"/>
</dbReference>
<evidence type="ECO:0000313" key="2">
    <source>
        <dbReference type="EMBL" id="KXJ94789.1"/>
    </source>
</evidence>
<reference evidence="3" key="1">
    <citation type="submission" date="2016-02" db="EMBL/GenBank/DDBJ databases">
        <title>Draft genome sequence of Microdochium bolleyi, a fungal endophyte of beachgrass.</title>
        <authorList>
            <consortium name="DOE Joint Genome Institute"/>
            <person name="David A.S."/>
            <person name="May G."/>
            <person name="Haridas S."/>
            <person name="Lim J."/>
            <person name="Wang M."/>
            <person name="Labutti K."/>
            <person name="Lipzen A."/>
            <person name="Barry K."/>
            <person name="Grigoriev I.V."/>
        </authorList>
    </citation>
    <scope>NUCLEOTIDE SEQUENCE [LARGE SCALE GENOMIC DNA]</scope>
    <source>
        <strain evidence="3">J235TASD1</strain>
    </source>
</reference>
<keyword evidence="3" id="KW-1185">Reference proteome</keyword>
<dbReference type="Proteomes" id="UP000070501">
    <property type="component" value="Unassembled WGS sequence"/>
</dbReference>
<dbReference type="OrthoDB" id="5429716at2759"/>
<dbReference type="InParanoid" id="A0A136JC98"/>
<feature type="region of interest" description="Disordered" evidence="1">
    <location>
        <begin position="254"/>
        <end position="298"/>
    </location>
</feature>
<evidence type="ECO:0000313" key="3">
    <source>
        <dbReference type="Proteomes" id="UP000070501"/>
    </source>
</evidence>
<organism evidence="2 3">
    <name type="scientific">Microdochium bolleyi</name>
    <dbReference type="NCBI Taxonomy" id="196109"/>
    <lineage>
        <taxon>Eukaryota</taxon>
        <taxon>Fungi</taxon>
        <taxon>Dikarya</taxon>
        <taxon>Ascomycota</taxon>
        <taxon>Pezizomycotina</taxon>
        <taxon>Sordariomycetes</taxon>
        <taxon>Xylariomycetidae</taxon>
        <taxon>Xylariales</taxon>
        <taxon>Microdochiaceae</taxon>
        <taxon>Microdochium</taxon>
    </lineage>
</organism>
<feature type="compositionally biased region" description="Low complexity" evidence="1">
    <location>
        <begin position="254"/>
        <end position="263"/>
    </location>
</feature>
<gene>
    <name evidence="2" type="ORF">Micbo1qcDRAFT_202601</name>
</gene>
<proteinExistence type="predicted"/>
<name>A0A136JC98_9PEZI</name>
<sequence>MPVSTVLSQATFTNLGPLTTTYTAPASCYTPTNVYLGWKLQPQFLAWGQDCAALPYPPASDCIPEGSVWDADLGSETTTNHFFYHSPGIVCPKSWTTAGVAFRIGEGALNTTGVFNPTPTSIPPGVDYSPGSPIINPLWNIGLENLDADETMVACCPSGYTASPYGGRCYSTRPTSVYTASTGCRWTNNAGLDVQVTFPFNGTTATGFAPATLMNTSTIITTFSESELTSFTGIAMLPMVTMFYRASDVPADASSATTSAAPSGTVFDVSSEPSSDEPSETTTEAPPPPPVNKASSFKLTGGDGTAGIMVTVWAAAALMGAVLFGG</sequence>
<protein>
    <submittedName>
        <fullName evidence="2">Uncharacterized protein</fullName>
    </submittedName>
</protein>
<accession>A0A136JC98</accession>
<dbReference type="AlphaFoldDB" id="A0A136JC98"/>